<dbReference type="AlphaFoldDB" id="A0A557S1B3"/>
<evidence type="ECO:0000313" key="1">
    <source>
        <dbReference type="EMBL" id="TVO71211.1"/>
    </source>
</evidence>
<dbReference type="EMBL" id="VMNH01000022">
    <property type="protein sequence ID" value="TVO71211.1"/>
    <property type="molecule type" value="Genomic_DNA"/>
</dbReference>
<proteinExistence type="predicted"/>
<gene>
    <name evidence="1" type="ORF">FHP88_14385</name>
</gene>
<protein>
    <submittedName>
        <fullName evidence="1">Uncharacterized protein</fullName>
    </submittedName>
</protein>
<dbReference type="OrthoDB" id="597829at2"/>
<name>A0A557S1B3_9GAMM</name>
<dbReference type="Proteomes" id="UP000316649">
    <property type="component" value="Unassembled WGS sequence"/>
</dbReference>
<keyword evidence="2" id="KW-1185">Reference proteome</keyword>
<sequence>MKQTLLQEKYPILDLEIPKVETTLDSVGAIIGYLKNCIEAHPVARYIATFDHYDHTASLDDGEIAETILAAQNIVFCFGTKLPSAHVMAVRPRSIGVTEIADRFIISFMEAPMPMANQAMEEWVKTIPDKQDD</sequence>
<reference evidence="1 2" key="1">
    <citation type="submission" date="2019-07" db="EMBL/GenBank/DDBJ databases">
        <title>The pathways for chlorine oxyanion respiration interact through the shared metabolite chlorate.</title>
        <authorList>
            <person name="Barnum T.P."/>
            <person name="Cheng Y."/>
            <person name="Hill K.A."/>
            <person name="Lucas L.N."/>
            <person name="Carlson H.K."/>
            <person name="Coates J.D."/>
        </authorList>
    </citation>
    <scope>NUCLEOTIDE SEQUENCE [LARGE SCALE GENOMIC DNA]</scope>
    <source>
        <strain evidence="1 2">BK-1</strain>
    </source>
</reference>
<organism evidence="1 2">
    <name type="scientific">Sedimenticola selenatireducens</name>
    <dbReference type="NCBI Taxonomy" id="191960"/>
    <lineage>
        <taxon>Bacteria</taxon>
        <taxon>Pseudomonadati</taxon>
        <taxon>Pseudomonadota</taxon>
        <taxon>Gammaproteobacteria</taxon>
        <taxon>Chromatiales</taxon>
        <taxon>Sedimenticolaceae</taxon>
        <taxon>Sedimenticola</taxon>
    </lineage>
</organism>
<dbReference type="InterPro" id="IPR049204">
    <property type="entry name" value="DUF6858"/>
</dbReference>
<dbReference type="Pfam" id="PF21651">
    <property type="entry name" value="DUF6858"/>
    <property type="match status" value="1"/>
</dbReference>
<comment type="caution">
    <text evidence="1">The sequence shown here is derived from an EMBL/GenBank/DDBJ whole genome shotgun (WGS) entry which is preliminary data.</text>
</comment>
<accession>A0A557S1B3</accession>
<dbReference type="RefSeq" id="WP_144359790.1">
    <property type="nucleotide sequence ID" value="NZ_VMNH01000022.1"/>
</dbReference>
<evidence type="ECO:0000313" key="2">
    <source>
        <dbReference type="Proteomes" id="UP000316649"/>
    </source>
</evidence>